<evidence type="ECO:0000313" key="2">
    <source>
        <dbReference type="Proteomes" id="UP000180043"/>
    </source>
</evidence>
<protein>
    <recommendedName>
        <fullName evidence="3">DUF1643 domain-containing protein</fullName>
    </recommendedName>
</protein>
<dbReference type="Pfam" id="PF07799">
    <property type="entry name" value="DUF1643"/>
    <property type="match status" value="1"/>
</dbReference>
<proteinExistence type="predicted"/>
<sequence>MTIPFELHLHHKDLAHFSEDGRYRYWLKRPLSEGLPWMGVVGCNPSTAGGFRNDQTTRQLCSFAKLWGRGGYELCNVSAGVSTDPKRLASMADPVGPENDFWLQHLADTYDFILLCWGSNADPARARVVARRLWQAMQDKGGTLATLGWTSGTNPQPRHPCRLAHATPLQLLTANEDRDYSWIDPRWTQLIADTSFLDTDLATDRRPRNVG</sequence>
<gene>
    <name evidence="1" type="ORF">BKG82_12800</name>
</gene>
<organism evidence="1 2">
    <name type="scientific">Mycobacteroides chelonae</name>
    <name type="common">Mycobacterium chelonae</name>
    <dbReference type="NCBI Taxonomy" id="1774"/>
    <lineage>
        <taxon>Bacteria</taxon>
        <taxon>Bacillati</taxon>
        <taxon>Actinomycetota</taxon>
        <taxon>Actinomycetes</taxon>
        <taxon>Mycobacteriales</taxon>
        <taxon>Mycobacteriaceae</taxon>
        <taxon>Mycobacteroides</taxon>
    </lineage>
</organism>
<dbReference type="EMBL" id="MLIQ01000014">
    <property type="protein sequence ID" value="OHU57065.1"/>
    <property type="molecule type" value="Genomic_DNA"/>
</dbReference>
<evidence type="ECO:0008006" key="3">
    <source>
        <dbReference type="Google" id="ProtNLM"/>
    </source>
</evidence>
<dbReference type="RefSeq" id="WP_070947440.1">
    <property type="nucleotide sequence ID" value="NZ_MLIQ01000014.1"/>
</dbReference>
<dbReference type="Proteomes" id="UP000180043">
    <property type="component" value="Unassembled WGS sequence"/>
</dbReference>
<dbReference type="AlphaFoldDB" id="A0A1S1LP37"/>
<comment type="caution">
    <text evidence="1">The sequence shown here is derived from an EMBL/GenBank/DDBJ whole genome shotgun (WGS) entry which is preliminary data.</text>
</comment>
<evidence type="ECO:0000313" key="1">
    <source>
        <dbReference type="EMBL" id="OHU57065.1"/>
    </source>
</evidence>
<accession>A0A1S1LP37</accession>
<name>A0A1S1LP37_MYCCH</name>
<dbReference type="InterPro" id="IPR012441">
    <property type="entry name" value="DUF1643"/>
</dbReference>
<reference evidence="1 2" key="1">
    <citation type="submission" date="2016-10" db="EMBL/GenBank/DDBJ databases">
        <title>Evaluation of Human, Veterinary and Environmental Mycobacterium chelonae Isolates by Core Genome Phylogenomic Analysis, Targeted Gene Comparison, and Anti-microbial Susceptibility Patterns: A Tale of Mistaken Identities.</title>
        <authorList>
            <person name="Fogelson S.B."/>
            <person name="Camus A.C."/>
            <person name="Lorenz W."/>
            <person name="Vasireddy R."/>
            <person name="Vasireddy S."/>
            <person name="Smith T."/>
            <person name="Brown-Elliott B.A."/>
            <person name="Wallace R.J.Jr."/>
            <person name="Hasan N.A."/>
            <person name="Reischl U."/>
            <person name="Sanchez S."/>
        </authorList>
    </citation>
    <scope>NUCLEOTIDE SEQUENCE [LARGE SCALE GENOMIC DNA]</scope>
    <source>
        <strain evidence="1 2">15515</strain>
    </source>
</reference>